<dbReference type="InterPro" id="IPR009499">
    <property type="entry name" value="AllG-like"/>
</dbReference>
<sequence length="415" mass="44269">MREAANNEAAKRLCSSTPTLVGVEPAIDVIPGMTEQMILTSGAPLEWDRYSGGQRMAIIGGAIYEGLARDEADAEAKLASGEITIGSTHDHACVGSVAGIYTASMPVLVVENREFGNTAFCNLYEGKSPRRLNYGVYDQEVHDGLKYLEEVVGPVLGEAIKRSGGIDLKTMMRRAVNMGDELHSRNTAGTTLLTKELAPHFVAAAGEPGADSARLLETLAFLAENDYFFLRVGMAAGKATADAARDIENSSVVSAMTLSCCEFSVRVSGLGDRWFRGPLPDVEAQLFESYSEDDIEWMGGESMIMETIGLGGFAQAAAPALQAYQGGSPEAMAQTNESMYEITVAEHSDFRIPYFGYRGTPVGIEIFKVIETGILPAIDAGLAGRGGGQIGAGILRAPRDCFEQAAAAFTERYGQ</sequence>
<evidence type="ECO:0000313" key="1">
    <source>
        <dbReference type="EMBL" id="CAB4341596.1"/>
    </source>
</evidence>
<dbReference type="EMBL" id="CAFBPX010000147">
    <property type="protein sequence ID" value="CAB5035797.1"/>
    <property type="molecule type" value="Genomic_DNA"/>
</dbReference>
<gene>
    <name evidence="1" type="ORF">UFOPK3522_00642</name>
    <name evidence="2" type="ORF">UFOPK4175_00847</name>
</gene>
<accession>A0A6J7S3X2</accession>
<reference evidence="2" key="1">
    <citation type="submission" date="2020-05" db="EMBL/GenBank/DDBJ databases">
        <authorList>
            <person name="Chiriac C."/>
            <person name="Salcher M."/>
            <person name="Ghai R."/>
            <person name="Kavagutti S V."/>
        </authorList>
    </citation>
    <scope>NUCLEOTIDE SEQUENCE</scope>
</reference>
<dbReference type="Gene3D" id="1.10.10.660">
    <property type="entry name" value="conserved protein of unknown function from Enterococcus faecalis V583"/>
    <property type="match status" value="1"/>
</dbReference>
<evidence type="ECO:0000313" key="2">
    <source>
        <dbReference type="EMBL" id="CAB5035797.1"/>
    </source>
</evidence>
<name>A0A6J7S3X2_9ZZZZ</name>
<organism evidence="2">
    <name type="scientific">freshwater metagenome</name>
    <dbReference type="NCBI Taxonomy" id="449393"/>
    <lineage>
        <taxon>unclassified sequences</taxon>
        <taxon>metagenomes</taxon>
        <taxon>ecological metagenomes</taxon>
    </lineage>
</organism>
<dbReference type="Pfam" id="PF06545">
    <property type="entry name" value="AllG"/>
    <property type="match status" value="1"/>
</dbReference>
<dbReference type="Gene3D" id="3.90.1710.10">
    <property type="entry name" value="Enterococcus faecalis V583 domain"/>
    <property type="match status" value="1"/>
</dbReference>
<dbReference type="AlphaFoldDB" id="A0A6J7S3X2"/>
<proteinExistence type="predicted"/>
<protein>
    <submittedName>
        <fullName evidence="2">Unannotated protein</fullName>
    </submittedName>
</protein>
<dbReference type="InterPro" id="IPR024033">
    <property type="entry name" value="OXTCase_su_AllG_h-dom"/>
</dbReference>
<dbReference type="Gene3D" id="3.90.1700.10">
    <property type="entry name" value="v583 domain like"/>
    <property type="match status" value="1"/>
</dbReference>
<dbReference type="EMBL" id="CAESAO010000040">
    <property type="protein sequence ID" value="CAB4341596.1"/>
    <property type="molecule type" value="Genomic_DNA"/>
</dbReference>